<protein>
    <submittedName>
        <fullName evidence="2">Uncharacterized protein</fullName>
    </submittedName>
</protein>
<dbReference type="EMBL" id="LMTZ01000064">
    <property type="protein sequence ID" value="KST68447.1"/>
    <property type="molecule type" value="Genomic_DNA"/>
</dbReference>
<feature type="signal peptide" evidence="1">
    <location>
        <begin position="1"/>
        <end position="27"/>
    </location>
</feature>
<comment type="caution">
    <text evidence="2">The sequence shown here is derived from an EMBL/GenBank/DDBJ whole genome shotgun (WGS) entry which is preliminary data.</text>
</comment>
<sequence length="125" mass="14267">MKNIFVSSLLLSLVSIVTLTNNQLAQAEIILFENEEDKQQEYKIKYCHPVTHEIVNEDPAYHPNAYVDGYRQGKRSFRGGKDYKPRTAGGEFGRGFDDGYFGRDFKGQKVTVPNKVSHYTTINCI</sequence>
<accession>A0A0V7ZVQ1</accession>
<evidence type="ECO:0000313" key="4">
    <source>
        <dbReference type="Proteomes" id="UP000053372"/>
    </source>
</evidence>
<evidence type="ECO:0000313" key="2">
    <source>
        <dbReference type="EMBL" id="KST68294.1"/>
    </source>
</evidence>
<organism evidence="2 4">
    <name type="scientific">Mastigocoleus testarum BC008</name>
    <dbReference type="NCBI Taxonomy" id="371196"/>
    <lineage>
        <taxon>Bacteria</taxon>
        <taxon>Bacillati</taxon>
        <taxon>Cyanobacteriota</taxon>
        <taxon>Cyanophyceae</taxon>
        <taxon>Nostocales</taxon>
        <taxon>Hapalosiphonaceae</taxon>
        <taxon>Mastigocoleus</taxon>
    </lineage>
</organism>
<keyword evidence="4" id="KW-1185">Reference proteome</keyword>
<dbReference type="OrthoDB" id="583255at2"/>
<dbReference type="Proteomes" id="UP000053372">
    <property type="component" value="Unassembled WGS sequence"/>
</dbReference>
<reference evidence="2 4" key="1">
    <citation type="journal article" date="2015" name="Genome Announc.">
        <title>Draft Genome of the Euendolithic (true boring) Cyanobacterium Mastigocoleus testarum strain BC008.</title>
        <authorList>
            <person name="Guida B.S."/>
            <person name="Garcia-Pichel F."/>
        </authorList>
    </citation>
    <scope>NUCLEOTIDE SEQUENCE [LARGE SCALE GENOMIC DNA]</scope>
    <source>
        <strain evidence="2 4">BC008</strain>
    </source>
</reference>
<keyword evidence="1" id="KW-0732">Signal</keyword>
<dbReference type="AlphaFoldDB" id="A0A0V7ZVQ1"/>
<proteinExistence type="predicted"/>
<dbReference type="EMBL" id="LMTZ01000069">
    <property type="protein sequence ID" value="KST68294.1"/>
    <property type="molecule type" value="Genomic_DNA"/>
</dbReference>
<evidence type="ECO:0000256" key="1">
    <source>
        <dbReference type="SAM" id="SignalP"/>
    </source>
</evidence>
<gene>
    <name evidence="2" type="ORF">BC008_00610</name>
    <name evidence="3" type="ORF">BC008_00835</name>
</gene>
<evidence type="ECO:0000313" key="3">
    <source>
        <dbReference type="EMBL" id="KST68447.1"/>
    </source>
</evidence>
<name>A0A0V7ZVQ1_9CYAN</name>
<feature type="chain" id="PRO_5007438871" evidence="1">
    <location>
        <begin position="28"/>
        <end position="125"/>
    </location>
</feature>